<keyword evidence="2" id="KW-0238">DNA-binding</keyword>
<dbReference type="PANTHER" id="PTHR43132:SF2">
    <property type="entry name" value="ARSENICAL RESISTANCE OPERON REPRESSOR ARSR-RELATED"/>
    <property type="match status" value="1"/>
</dbReference>
<dbReference type="InterPro" id="IPR051011">
    <property type="entry name" value="Metal_resp_trans_reg"/>
</dbReference>
<keyword evidence="1" id="KW-0805">Transcription regulation</keyword>
<dbReference type="GO" id="GO:0003677">
    <property type="term" value="F:DNA binding"/>
    <property type="evidence" value="ECO:0007669"/>
    <property type="project" value="UniProtKB-KW"/>
</dbReference>
<reference evidence="5 6" key="1">
    <citation type="submission" date="2021-06" db="EMBL/GenBank/DDBJ databases">
        <title>Complete genome sequence of the secondary alcohol utilizing methanogen Methanospirillum hungatei strain GP1.</title>
        <authorList>
            <person name="Day L.A."/>
            <person name="Costa K.C."/>
        </authorList>
    </citation>
    <scope>NUCLEOTIDE SEQUENCE [LARGE SCALE GENOMIC DNA]</scope>
    <source>
        <strain evidence="5 6">GP1</strain>
    </source>
</reference>
<evidence type="ECO:0000259" key="4">
    <source>
        <dbReference type="PROSITE" id="PS50987"/>
    </source>
</evidence>
<evidence type="ECO:0000256" key="3">
    <source>
        <dbReference type="ARBA" id="ARBA00023163"/>
    </source>
</evidence>
<protein>
    <submittedName>
        <fullName evidence="5">Metalloregulator ArsR/SmtB family transcription factor</fullName>
    </submittedName>
</protein>
<evidence type="ECO:0000256" key="2">
    <source>
        <dbReference type="ARBA" id="ARBA00023125"/>
    </source>
</evidence>
<dbReference type="OrthoDB" id="46231at2157"/>
<accession>A0A8F5ZH44</accession>
<dbReference type="InterPro" id="IPR001845">
    <property type="entry name" value="HTH_ArsR_DNA-bd_dom"/>
</dbReference>
<name>A0A8F5ZH44_METHU</name>
<dbReference type="CDD" id="cd00090">
    <property type="entry name" value="HTH_ARSR"/>
    <property type="match status" value="1"/>
</dbReference>
<dbReference type="AlphaFoldDB" id="A0A8F5ZH44"/>
<dbReference type="SMART" id="SM00418">
    <property type="entry name" value="HTH_ARSR"/>
    <property type="match status" value="1"/>
</dbReference>
<evidence type="ECO:0000256" key="1">
    <source>
        <dbReference type="ARBA" id="ARBA00023015"/>
    </source>
</evidence>
<dbReference type="EMBL" id="CP077107">
    <property type="protein sequence ID" value="QXO95369.1"/>
    <property type="molecule type" value="Genomic_DNA"/>
</dbReference>
<dbReference type="Pfam" id="PF01022">
    <property type="entry name" value="HTH_5"/>
    <property type="match status" value="1"/>
</dbReference>
<evidence type="ECO:0000313" key="5">
    <source>
        <dbReference type="EMBL" id="QXO95369.1"/>
    </source>
</evidence>
<dbReference type="InterPro" id="IPR011991">
    <property type="entry name" value="ArsR-like_HTH"/>
</dbReference>
<dbReference type="Proteomes" id="UP000694228">
    <property type="component" value="Chromosome"/>
</dbReference>
<proteinExistence type="predicted"/>
<evidence type="ECO:0000313" key="6">
    <source>
        <dbReference type="Proteomes" id="UP000694228"/>
    </source>
</evidence>
<dbReference type="PROSITE" id="PS50987">
    <property type="entry name" value="HTH_ARSR_2"/>
    <property type="match status" value="1"/>
</dbReference>
<feature type="domain" description="HTH arsR-type" evidence="4">
    <location>
        <begin position="42"/>
        <end position="137"/>
    </location>
</feature>
<sequence length="137" mass="15557">MPRRTSQSKPCPCDEEFPDIPEDIRLGVQSRGGMQAICSSTPKYEQLTSQAKIHHALSDFIRLKVLHLLAVQTLCVCLVKNCLNIADSKLSYHLNILKGAGLIIQEPQGNWIRYSLSETGRFFISFHTMIEHSEYPR</sequence>
<dbReference type="GO" id="GO:0003700">
    <property type="term" value="F:DNA-binding transcription factor activity"/>
    <property type="evidence" value="ECO:0007669"/>
    <property type="project" value="InterPro"/>
</dbReference>
<organism evidence="5 6">
    <name type="scientific">Methanospirillum hungatei</name>
    <dbReference type="NCBI Taxonomy" id="2203"/>
    <lineage>
        <taxon>Archaea</taxon>
        <taxon>Methanobacteriati</taxon>
        <taxon>Methanobacteriota</taxon>
        <taxon>Stenosarchaea group</taxon>
        <taxon>Methanomicrobia</taxon>
        <taxon>Methanomicrobiales</taxon>
        <taxon>Methanospirillaceae</taxon>
        <taxon>Methanospirillum</taxon>
    </lineage>
</organism>
<dbReference type="NCBIfam" id="NF033788">
    <property type="entry name" value="HTH_metalloreg"/>
    <property type="match status" value="1"/>
</dbReference>
<gene>
    <name evidence="5" type="ORF">KSK55_02900</name>
</gene>
<keyword evidence="3" id="KW-0804">Transcription</keyword>
<dbReference type="PANTHER" id="PTHR43132">
    <property type="entry name" value="ARSENICAL RESISTANCE OPERON REPRESSOR ARSR-RELATED"/>
    <property type="match status" value="1"/>
</dbReference>